<protein>
    <submittedName>
        <fullName evidence="11">TRAP transporter small permease</fullName>
    </submittedName>
</protein>
<reference evidence="11 12" key="1">
    <citation type="journal article" date="2019" name="Indoor Air">
        <title>Impacts of indoor surface finishes on bacterial viability.</title>
        <authorList>
            <person name="Hu J."/>
            <person name="Maamar S.B."/>
            <person name="Glawe A.J."/>
            <person name="Gottel N."/>
            <person name="Gilbert J.A."/>
            <person name="Hartmann E.M."/>
        </authorList>
    </citation>
    <scope>NUCLEOTIDE SEQUENCE [LARGE SCALE GENOMIC DNA]</scope>
    <source>
        <strain evidence="11 12">AF060A6</strain>
    </source>
</reference>
<organism evidence="11 12">
    <name type="scientific">Bacillus timonensis</name>
    <dbReference type="NCBI Taxonomy" id="1033734"/>
    <lineage>
        <taxon>Bacteria</taxon>
        <taxon>Bacillati</taxon>
        <taxon>Bacillota</taxon>
        <taxon>Bacilli</taxon>
        <taxon>Bacillales</taxon>
        <taxon>Bacillaceae</taxon>
        <taxon>Bacillus</taxon>
    </lineage>
</organism>
<dbReference type="InterPro" id="IPR007387">
    <property type="entry name" value="TRAP_DctQ"/>
</dbReference>
<evidence type="ECO:0000256" key="7">
    <source>
        <dbReference type="ARBA" id="ARBA00023136"/>
    </source>
</evidence>
<evidence type="ECO:0000256" key="6">
    <source>
        <dbReference type="ARBA" id="ARBA00022989"/>
    </source>
</evidence>
<feature type="transmembrane region" description="Helical" evidence="9">
    <location>
        <begin position="12"/>
        <end position="32"/>
    </location>
</feature>
<evidence type="ECO:0000256" key="2">
    <source>
        <dbReference type="ARBA" id="ARBA00022448"/>
    </source>
</evidence>
<comment type="similarity">
    <text evidence="8">Belongs to the TRAP transporter small permease family.</text>
</comment>
<keyword evidence="5 9" id="KW-0812">Transmembrane</keyword>
<dbReference type="STRING" id="1033734.GCA_000285535_02857"/>
<accession>A0A4S3PSW4</accession>
<dbReference type="Proteomes" id="UP000306477">
    <property type="component" value="Unassembled WGS sequence"/>
</dbReference>
<feature type="transmembrane region" description="Helical" evidence="9">
    <location>
        <begin position="124"/>
        <end position="145"/>
    </location>
</feature>
<evidence type="ECO:0000256" key="5">
    <source>
        <dbReference type="ARBA" id="ARBA00022692"/>
    </source>
</evidence>
<feature type="transmembrane region" description="Helical" evidence="9">
    <location>
        <begin position="52"/>
        <end position="75"/>
    </location>
</feature>
<evidence type="ECO:0000256" key="8">
    <source>
        <dbReference type="ARBA" id="ARBA00038436"/>
    </source>
</evidence>
<comment type="subcellular location">
    <subcellularLocation>
        <location evidence="1">Cell inner membrane</location>
        <topology evidence="1">Multi-pass membrane protein</topology>
    </subcellularLocation>
</comment>
<comment type="caution">
    <text evidence="11">The sequence shown here is derived from an EMBL/GenBank/DDBJ whole genome shotgun (WGS) entry which is preliminary data.</text>
</comment>
<keyword evidence="4" id="KW-0997">Cell inner membrane</keyword>
<evidence type="ECO:0000313" key="12">
    <source>
        <dbReference type="Proteomes" id="UP000306477"/>
    </source>
</evidence>
<gene>
    <name evidence="11" type="ORF">E1I69_09580</name>
</gene>
<dbReference type="AlphaFoldDB" id="A0A4S3PSW4"/>
<dbReference type="PANTHER" id="PTHR35011:SF2">
    <property type="entry name" value="2,3-DIKETO-L-GULONATE TRAP TRANSPORTER SMALL PERMEASE PROTEIN YIAM"/>
    <property type="match status" value="1"/>
</dbReference>
<evidence type="ECO:0000259" key="10">
    <source>
        <dbReference type="Pfam" id="PF04290"/>
    </source>
</evidence>
<name>A0A4S3PSW4_9BACI</name>
<keyword evidence="7 9" id="KW-0472">Membrane</keyword>
<keyword evidence="3" id="KW-1003">Cell membrane</keyword>
<feature type="domain" description="Tripartite ATP-independent periplasmic transporters DctQ component" evidence="10">
    <location>
        <begin position="23"/>
        <end position="148"/>
    </location>
</feature>
<dbReference type="EMBL" id="SLUB01000013">
    <property type="protein sequence ID" value="THE12820.1"/>
    <property type="molecule type" value="Genomic_DNA"/>
</dbReference>
<sequence>MNKVKQILDKVLIVFSSLLLVSMVVLSSWQVLSRYVFNISSPGTEELTRYMLIWFGLMSAAYVFGAKKHIGILFIREKFSPKVQLQIEFVTDIIILLTAAILMVYGGIRIVILTSAQAAAATGLSMGVVYAAILVSGICIVLYQIHSLMSYKERKREVIL</sequence>
<dbReference type="GO" id="GO:0022857">
    <property type="term" value="F:transmembrane transporter activity"/>
    <property type="evidence" value="ECO:0007669"/>
    <property type="project" value="TreeGrafter"/>
</dbReference>
<feature type="transmembrane region" description="Helical" evidence="9">
    <location>
        <begin position="87"/>
        <end position="112"/>
    </location>
</feature>
<keyword evidence="6 9" id="KW-1133">Transmembrane helix</keyword>
<evidence type="ECO:0000256" key="1">
    <source>
        <dbReference type="ARBA" id="ARBA00004429"/>
    </source>
</evidence>
<evidence type="ECO:0000256" key="3">
    <source>
        <dbReference type="ARBA" id="ARBA00022475"/>
    </source>
</evidence>
<proteinExistence type="inferred from homology"/>
<dbReference type="OrthoDB" id="9815614at2"/>
<dbReference type="PANTHER" id="PTHR35011">
    <property type="entry name" value="2,3-DIKETO-L-GULONATE TRAP TRANSPORTER SMALL PERMEASE PROTEIN YIAM"/>
    <property type="match status" value="1"/>
</dbReference>
<dbReference type="InterPro" id="IPR055348">
    <property type="entry name" value="DctQ"/>
</dbReference>
<keyword evidence="12" id="KW-1185">Reference proteome</keyword>
<dbReference type="RefSeq" id="WP_136379391.1">
    <property type="nucleotide sequence ID" value="NZ_SLUB01000013.1"/>
</dbReference>
<keyword evidence="2" id="KW-0813">Transport</keyword>
<dbReference type="Pfam" id="PF04290">
    <property type="entry name" value="DctQ"/>
    <property type="match status" value="1"/>
</dbReference>
<dbReference type="GO" id="GO:0005886">
    <property type="term" value="C:plasma membrane"/>
    <property type="evidence" value="ECO:0007669"/>
    <property type="project" value="UniProtKB-SubCell"/>
</dbReference>
<evidence type="ECO:0000256" key="4">
    <source>
        <dbReference type="ARBA" id="ARBA00022519"/>
    </source>
</evidence>
<evidence type="ECO:0000256" key="9">
    <source>
        <dbReference type="SAM" id="Phobius"/>
    </source>
</evidence>
<dbReference type="GO" id="GO:0015740">
    <property type="term" value="P:C4-dicarboxylate transport"/>
    <property type="evidence" value="ECO:0007669"/>
    <property type="project" value="TreeGrafter"/>
</dbReference>
<evidence type="ECO:0000313" key="11">
    <source>
        <dbReference type="EMBL" id="THE12820.1"/>
    </source>
</evidence>